<keyword evidence="3" id="KW-1185">Reference proteome</keyword>
<dbReference type="AlphaFoldDB" id="A0ABD5NIQ0"/>
<dbReference type="Gene3D" id="1.10.10.10">
    <property type="entry name" value="Winged helix-like DNA-binding domain superfamily/Winged helix DNA-binding domain"/>
    <property type="match status" value="1"/>
</dbReference>
<evidence type="ECO:0000313" key="2">
    <source>
        <dbReference type="EMBL" id="MFC3956833.1"/>
    </source>
</evidence>
<sequence length="124" mass="13799">MTTQVPDTIDLTRALLDTLPDGAPEAPTSQTLDILSNERRRHVLRVVREQGEAITLPDVADEVAVREHGRPLPEISPERVTEIYISIYHDHLPRLVDAGLLVYDQERDLVVPAFDDGSPDTGEP</sequence>
<reference evidence="2 3" key="1">
    <citation type="journal article" date="2019" name="Int. J. Syst. Evol. Microbiol.">
        <title>The Global Catalogue of Microorganisms (GCM) 10K type strain sequencing project: providing services to taxonomists for standard genome sequencing and annotation.</title>
        <authorList>
            <consortium name="The Broad Institute Genomics Platform"/>
            <consortium name="The Broad Institute Genome Sequencing Center for Infectious Disease"/>
            <person name="Wu L."/>
            <person name="Ma J."/>
        </authorList>
    </citation>
    <scope>NUCLEOTIDE SEQUENCE [LARGE SCALE GENOMIC DNA]</scope>
    <source>
        <strain evidence="2 3">IBRC-M 10256</strain>
    </source>
</reference>
<evidence type="ECO:0000313" key="3">
    <source>
        <dbReference type="Proteomes" id="UP001595846"/>
    </source>
</evidence>
<protein>
    <recommendedName>
        <fullName evidence="1">DUF7344 domain-containing protein</fullName>
    </recommendedName>
</protein>
<comment type="caution">
    <text evidence="2">The sequence shown here is derived from an EMBL/GenBank/DDBJ whole genome shotgun (WGS) entry which is preliminary data.</text>
</comment>
<name>A0ABD5NIQ0_9EURY</name>
<feature type="domain" description="DUF7344" evidence="1">
    <location>
        <begin position="33"/>
        <end position="110"/>
    </location>
</feature>
<dbReference type="InterPro" id="IPR036388">
    <property type="entry name" value="WH-like_DNA-bd_sf"/>
</dbReference>
<dbReference type="RefSeq" id="WP_256532228.1">
    <property type="nucleotide sequence ID" value="NZ_CP101824.1"/>
</dbReference>
<evidence type="ECO:0000259" key="1">
    <source>
        <dbReference type="Pfam" id="PF24035"/>
    </source>
</evidence>
<dbReference type="EMBL" id="JBHSAQ010000001">
    <property type="protein sequence ID" value="MFC3956833.1"/>
    <property type="molecule type" value="Genomic_DNA"/>
</dbReference>
<accession>A0ABD5NIQ0</accession>
<dbReference type="GeneID" id="73905006"/>
<proteinExistence type="predicted"/>
<organism evidence="2 3">
    <name type="scientific">Halovivax cerinus</name>
    <dbReference type="NCBI Taxonomy" id="1487865"/>
    <lineage>
        <taxon>Archaea</taxon>
        <taxon>Methanobacteriati</taxon>
        <taxon>Methanobacteriota</taxon>
        <taxon>Stenosarchaea group</taxon>
        <taxon>Halobacteria</taxon>
        <taxon>Halobacteriales</taxon>
        <taxon>Natrialbaceae</taxon>
        <taxon>Halovivax</taxon>
    </lineage>
</organism>
<dbReference type="InterPro" id="IPR055768">
    <property type="entry name" value="DUF7344"/>
</dbReference>
<dbReference type="Proteomes" id="UP001595846">
    <property type="component" value="Unassembled WGS sequence"/>
</dbReference>
<dbReference type="Pfam" id="PF24035">
    <property type="entry name" value="DUF7344"/>
    <property type="match status" value="1"/>
</dbReference>
<gene>
    <name evidence="2" type="ORF">ACFOUR_00405</name>
</gene>